<keyword evidence="6" id="KW-0010">Activator</keyword>
<dbReference type="InterPro" id="IPR023559">
    <property type="entry name" value="Flagellar_FlhD"/>
</dbReference>
<evidence type="ECO:0000256" key="7">
    <source>
        <dbReference type="ARBA" id="ARBA00023163"/>
    </source>
</evidence>
<proteinExistence type="predicted"/>
<evidence type="ECO:0000256" key="8">
    <source>
        <dbReference type="ARBA" id="ARBA00025431"/>
    </source>
</evidence>
<evidence type="ECO:0000313" key="10">
    <source>
        <dbReference type="Proteomes" id="UP001302652"/>
    </source>
</evidence>
<dbReference type="SUPFAM" id="SSF63592">
    <property type="entry name" value="Flagellar transcriptional activator FlhD"/>
    <property type="match status" value="1"/>
</dbReference>
<accession>A0ABZ0EVW4</accession>
<keyword evidence="9" id="KW-0282">Flagellum</keyword>
<evidence type="ECO:0000256" key="4">
    <source>
        <dbReference type="ARBA" id="ARBA00023125"/>
    </source>
</evidence>
<sequence>MLAEVKNVNLSYLLLAQRLLRKDKAMGMSNMSISGKLADVILNLTTEQAERLAASSQLLCRLGFNDHVILSAISDKGSTAKTTASLVTANGVGQSVDVSRYTQLSFGF</sequence>
<evidence type="ECO:0000256" key="5">
    <source>
        <dbReference type="ARBA" id="ARBA00023157"/>
    </source>
</evidence>
<keyword evidence="5" id="KW-1015">Disulfide bond</keyword>
<dbReference type="Gene3D" id="1.10.4000.10">
    <property type="entry name" value="Flagellar transcriptional activator FlhD"/>
    <property type="match status" value="1"/>
</dbReference>
<gene>
    <name evidence="9" type="ORF">RW095_31025</name>
</gene>
<reference evidence="9 10" key="1">
    <citation type="submission" date="2023-10" db="EMBL/GenBank/DDBJ databases">
        <title>Surface-active antibiotics is a multifunctional adaptation for post-fire microbes.</title>
        <authorList>
            <person name="Liu M.D."/>
            <person name="Du Y."/>
            <person name="Koupaei S.K."/>
            <person name="Kim N.R."/>
            <person name="Zhang W."/>
            <person name="Traxler M.F."/>
        </authorList>
    </citation>
    <scope>NUCLEOTIDE SEQUENCE [LARGE SCALE GENOMIC DNA]</scope>
    <source>
        <strain evidence="9 10">F3</strain>
    </source>
</reference>
<keyword evidence="7" id="KW-0804">Transcription</keyword>
<keyword evidence="9" id="KW-0969">Cilium</keyword>
<keyword evidence="9" id="KW-0966">Cell projection</keyword>
<evidence type="ECO:0000256" key="2">
    <source>
        <dbReference type="ARBA" id="ARBA00022795"/>
    </source>
</evidence>
<evidence type="ECO:0000256" key="1">
    <source>
        <dbReference type="ARBA" id="ARBA00022490"/>
    </source>
</evidence>
<name>A0ABZ0EVW4_9BURK</name>
<organism evidence="9 10">
    <name type="scientific">Paraburkholderia kirstenboschensis</name>
    <dbReference type="NCBI Taxonomy" id="1245436"/>
    <lineage>
        <taxon>Bacteria</taxon>
        <taxon>Pseudomonadati</taxon>
        <taxon>Pseudomonadota</taxon>
        <taxon>Betaproteobacteria</taxon>
        <taxon>Burkholderiales</taxon>
        <taxon>Burkholderiaceae</taxon>
        <taxon>Paraburkholderia</taxon>
    </lineage>
</organism>
<evidence type="ECO:0000256" key="3">
    <source>
        <dbReference type="ARBA" id="ARBA00023015"/>
    </source>
</evidence>
<dbReference type="Pfam" id="PF05247">
    <property type="entry name" value="FlhD"/>
    <property type="match status" value="1"/>
</dbReference>
<dbReference type="Proteomes" id="UP001302652">
    <property type="component" value="Chromosome 1"/>
</dbReference>
<keyword evidence="2" id="KW-1005">Bacterial flagellum biogenesis</keyword>
<evidence type="ECO:0000256" key="6">
    <source>
        <dbReference type="ARBA" id="ARBA00023159"/>
    </source>
</evidence>
<keyword evidence="1" id="KW-0963">Cytoplasm</keyword>
<dbReference type="EMBL" id="CP136513">
    <property type="protein sequence ID" value="WOD20604.1"/>
    <property type="molecule type" value="Genomic_DNA"/>
</dbReference>
<evidence type="ECO:0000313" key="9">
    <source>
        <dbReference type="EMBL" id="WOD20604.1"/>
    </source>
</evidence>
<comment type="function">
    <text evidence="8">Functions in complex with FlhC as a master transcriptional regulator that regulates transcription of several flagellar and non-flagellar operons by binding to their promoter region. Activates expression of class 2 flagellar genes, including fliA, which is a flagellum-specific sigma factor that turns on the class 3 genes. Also regulates genes whose products function in a variety of physiological pathways.</text>
</comment>
<dbReference type="RefSeq" id="WP_317022509.1">
    <property type="nucleotide sequence ID" value="NZ_CP136513.1"/>
</dbReference>
<keyword evidence="10" id="KW-1185">Reference proteome</keyword>
<keyword evidence="4" id="KW-0238">DNA-binding</keyword>
<dbReference type="InterPro" id="IPR036194">
    <property type="entry name" value="FlhD_sf"/>
</dbReference>
<keyword evidence="3" id="KW-0805">Transcription regulation</keyword>
<protein>
    <submittedName>
        <fullName evidence="9">Flagellar transcriptional regulator FlhD</fullName>
    </submittedName>
</protein>